<protein>
    <submittedName>
        <fullName evidence="6">FMN-binding protein MioC</fullName>
    </submittedName>
</protein>
<dbReference type="GO" id="GO:0005829">
    <property type="term" value="C:cytosol"/>
    <property type="evidence" value="ECO:0007669"/>
    <property type="project" value="TreeGrafter"/>
</dbReference>
<dbReference type="AlphaFoldDB" id="A0A6H1UK90"/>
<feature type="domain" description="Flavodoxin-like" evidence="5">
    <location>
        <begin position="5"/>
        <end position="143"/>
    </location>
</feature>
<dbReference type="PANTHER" id="PTHR19384">
    <property type="entry name" value="NITRIC OXIDE SYNTHASE-RELATED"/>
    <property type="match status" value="1"/>
</dbReference>
<reference evidence="6 7" key="1">
    <citation type="submission" date="2020-04" db="EMBL/GenBank/DDBJ databases">
        <title>Ferrimonas sp. S7 isolated from sea water.</title>
        <authorList>
            <person name="Bae S.S."/>
            <person name="Baek K."/>
        </authorList>
    </citation>
    <scope>NUCLEOTIDE SEQUENCE [LARGE SCALE GENOMIC DNA]</scope>
    <source>
        <strain evidence="6 7">S7</strain>
    </source>
</reference>
<evidence type="ECO:0000256" key="4">
    <source>
        <dbReference type="ARBA" id="ARBA00022982"/>
    </source>
</evidence>
<dbReference type="GO" id="GO:0016491">
    <property type="term" value="F:oxidoreductase activity"/>
    <property type="evidence" value="ECO:0007669"/>
    <property type="project" value="TreeGrafter"/>
</dbReference>
<dbReference type="Gene3D" id="3.40.50.360">
    <property type="match status" value="1"/>
</dbReference>
<evidence type="ECO:0000256" key="3">
    <source>
        <dbReference type="ARBA" id="ARBA00022643"/>
    </source>
</evidence>
<dbReference type="GO" id="GO:0050660">
    <property type="term" value="F:flavin adenine dinucleotide binding"/>
    <property type="evidence" value="ECO:0007669"/>
    <property type="project" value="TreeGrafter"/>
</dbReference>
<evidence type="ECO:0000256" key="1">
    <source>
        <dbReference type="ARBA" id="ARBA00001917"/>
    </source>
</evidence>
<dbReference type="PANTHER" id="PTHR19384:SF128">
    <property type="entry name" value="NADPH OXIDOREDUCTASE A"/>
    <property type="match status" value="1"/>
</dbReference>
<dbReference type="InterPro" id="IPR008254">
    <property type="entry name" value="Flavodoxin/NO_synth"/>
</dbReference>
<keyword evidence="2" id="KW-0285">Flavoprotein</keyword>
<sequence>MTIKLALIVGTTMGNAEAVADELLPELEKRQFEVTYSLAPTAELLADCSHWLVVCSTHGAGDLPDNLHPWFDWIQQKPSLNGKKFALCGIGDSSYDTFCGALKQIDPQLRSCGMIPFVDKIEIDVQQLDLPEDQALSWLEQWPIMIR</sequence>
<dbReference type="InterPro" id="IPR001094">
    <property type="entry name" value="Flavdoxin-like"/>
</dbReference>
<dbReference type="Proteomes" id="UP000501602">
    <property type="component" value="Chromosome"/>
</dbReference>
<dbReference type="EMBL" id="CP051180">
    <property type="protein sequence ID" value="QIZ78222.1"/>
    <property type="molecule type" value="Genomic_DNA"/>
</dbReference>
<dbReference type="SUPFAM" id="SSF52218">
    <property type="entry name" value="Flavoproteins"/>
    <property type="match status" value="1"/>
</dbReference>
<evidence type="ECO:0000313" key="7">
    <source>
        <dbReference type="Proteomes" id="UP000501602"/>
    </source>
</evidence>
<evidence type="ECO:0000313" key="6">
    <source>
        <dbReference type="EMBL" id="QIZ78222.1"/>
    </source>
</evidence>
<dbReference type="InterPro" id="IPR029039">
    <property type="entry name" value="Flavoprotein-like_sf"/>
</dbReference>
<dbReference type="NCBIfam" id="NF006531">
    <property type="entry name" value="PRK09004.1"/>
    <property type="match status" value="1"/>
</dbReference>
<dbReference type="PROSITE" id="PS50902">
    <property type="entry name" value="FLAVODOXIN_LIKE"/>
    <property type="match status" value="1"/>
</dbReference>
<evidence type="ECO:0000256" key="2">
    <source>
        <dbReference type="ARBA" id="ARBA00022630"/>
    </source>
</evidence>
<organism evidence="6 7">
    <name type="scientific">Ferrimonas lipolytica</name>
    <dbReference type="NCBI Taxonomy" id="2724191"/>
    <lineage>
        <taxon>Bacteria</taxon>
        <taxon>Pseudomonadati</taxon>
        <taxon>Pseudomonadota</taxon>
        <taxon>Gammaproteobacteria</taxon>
        <taxon>Alteromonadales</taxon>
        <taxon>Ferrimonadaceae</taxon>
        <taxon>Ferrimonas</taxon>
    </lineage>
</organism>
<evidence type="ECO:0000259" key="5">
    <source>
        <dbReference type="PROSITE" id="PS50902"/>
    </source>
</evidence>
<gene>
    <name evidence="6" type="primary">mioC</name>
    <name evidence="6" type="ORF">HER31_15745</name>
</gene>
<comment type="cofactor">
    <cofactor evidence="1">
        <name>FMN</name>
        <dbReference type="ChEBI" id="CHEBI:58210"/>
    </cofactor>
</comment>
<dbReference type="PRINTS" id="PR00369">
    <property type="entry name" value="FLAVODOXIN"/>
</dbReference>
<proteinExistence type="predicted"/>
<dbReference type="KEGG" id="fes:HER31_15745"/>
<dbReference type="GO" id="GO:0010181">
    <property type="term" value="F:FMN binding"/>
    <property type="evidence" value="ECO:0007669"/>
    <property type="project" value="InterPro"/>
</dbReference>
<keyword evidence="4" id="KW-0249">Electron transport</keyword>
<name>A0A6H1UK90_9GAMM</name>
<keyword evidence="7" id="KW-1185">Reference proteome</keyword>
<keyword evidence="4" id="KW-0813">Transport</keyword>
<keyword evidence="3" id="KW-0288">FMN</keyword>
<accession>A0A6H1UK90</accession>
<dbReference type="Pfam" id="PF00258">
    <property type="entry name" value="Flavodoxin_1"/>
    <property type="match status" value="1"/>
</dbReference>
<dbReference type="RefSeq" id="WP_168661975.1">
    <property type="nucleotide sequence ID" value="NZ_CP051180.1"/>
</dbReference>